<dbReference type="InterPro" id="IPR029787">
    <property type="entry name" value="Nucleotide_cyclase"/>
</dbReference>
<feature type="region of interest" description="Disordered" evidence="1">
    <location>
        <begin position="1"/>
        <end position="22"/>
    </location>
</feature>
<gene>
    <name evidence="2" type="ORF">MNEG_14800</name>
</gene>
<evidence type="ECO:0000256" key="1">
    <source>
        <dbReference type="SAM" id="MobiDB-lite"/>
    </source>
</evidence>
<dbReference type="OrthoDB" id="2021138at2759"/>
<keyword evidence="3" id="KW-1185">Reference proteome</keyword>
<reference evidence="2 3" key="1">
    <citation type="journal article" date="2013" name="BMC Genomics">
        <title>Reconstruction of the lipid metabolism for the microalga Monoraphidium neglectum from its genome sequence reveals characteristics suitable for biofuel production.</title>
        <authorList>
            <person name="Bogen C."/>
            <person name="Al-Dilaimi A."/>
            <person name="Albersmeier A."/>
            <person name="Wichmann J."/>
            <person name="Grundmann M."/>
            <person name="Rupp O."/>
            <person name="Lauersen K.J."/>
            <person name="Blifernez-Klassen O."/>
            <person name="Kalinowski J."/>
            <person name="Goesmann A."/>
            <person name="Mussgnug J.H."/>
            <person name="Kruse O."/>
        </authorList>
    </citation>
    <scope>NUCLEOTIDE SEQUENCE [LARGE SCALE GENOMIC DNA]</scope>
    <source>
        <strain evidence="2 3">SAG 48.87</strain>
    </source>
</reference>
<dbReference type="Proteomes" id="UP000054498">
    <property type="component" value="Unassembled WGS sequence"/>
</dbReference>
<protein>
    <submittedName>
        <fullName evidence="2">Uncharacterized protein</fullName>
    </submittedName>
</protein>
<dbReference type="STRING" id="145388.A0A0D2KB38"/>
<name>A0A0D2KB38_9CHLO</name>
<feature type="region of interest" description="Disordered" evidence="1">
    <location>
        <begin position="477"/>
        <end position="541"/>
    </location>
</feature>
<dbReference type="SUPFAM" id="SSF55073">
    <property type="entry name" value="Nucleotide cyclase"/>
    <property type="match status" value="1"/>
</dbReference>
<dbReference type="GeneID" id="25732398"/>
<dbReference type="KEGG" id="mng:MNEG_14800"/>
<sequence>MPLTGSRAGRWPGAGVSRGAAGPFGGGRAGGLRGWGSSSPRAADVARGRLLEGLLVRMGVASGVLGDAADLFGCAPLRLAKTVCGAANGGQVLLEGGTFSAVRERRQELGAVDEDGLDHRKLPGSRGPWSIWGPCGAWLSWARRGAAAHEGPAGLGLLCLDMGEWMVPGLNLGDHESKDEAPEPLWPPEDGGCAVRLGLVRPGPGRGAHFSRAAAAAGPRAGSGGGGGELIRFYSVLPFCLAGRARIWLGTLETQDSWLQTDRGFFDAPGTASALLSPSDAAAPPPLLPPPVALVSAAVEGARALARPRRDADLRRLGAVLRAALLETLDAAGSGGYLCGRSEGDGDLRYTLAFPNADAALRWCLMAQEALMYAPWPQGLLLTAPELAEVHAPDQAGGELLFRGPRLKMGVCEGVPTGVEPDRWGRASYRGAGVGGAARFVGASAHGGQVVCEERLADAVFRSWRLAGAGIARADNADDPADELEAGAFDPPDVAGGWAGQEDGGAPAPQGGGDHDSDDGGGDDGSDAAGDVGGSSASLPACSSSAGRAIELLRRSFSGARPGSAAGGPERRARDADDLDSAPLLDPGRDASAAAMLPQAEMSCLSIFSCAVGGGGGGALAAPAVPAARARRASADFGINSASMSMPGMLVFPPAPARRERRTGDRGCEEGAEGAL</sequence>
<feature type="compositionally biased region" description="Low complexity" evidence="1">
    <location>
        <begin position="559"/>
        <end position="568"/>
    </location>
</feature>
<evidence type="ECO:0000313" key="3">
    <source>
        <dbReference type="Proteomes" id="UP000054498"/>
    </source>
</evidence>
<dbReference type="EMBL" id="KK104995">
    <property type="protein sequence ID" value="KIY93163.1"/>
    <property type="molecule type" value="Genomic_DNA"/>
</dbReference>
<dbReference type="AlphaFoldDB" id="A0A0D2KB38"/>
<evidence type="ECO:0000313" key="2">
    <source>
        <dbReference type="EMBL" id="KIY93163.1"/>
    </source>
</evidence>
<feature type="region of interest" description="Disordered" evidence="1">
    <location>
        <begin position="559"/>
        <end position="586"/>
    </location>
</feature>
<dbReference type="RefSeq" id="XP_013892183.1">
    <property type="nucleotide sequence ID" value="XM_014036729.1"/>
</dbReference>
<organism evidence="2 3">
    <name type="scientific">Monoraphidium neglectum</name>
    <dbReference type="NCBI Taxonomy" id="145388"/>
    <lineage>
        <taxon>Eukaryota</taxon>
        <taxon>Viridiplantae</taxon>
        <taxon>Chlorophyta</taxon>
        <taxon>core chlorophytes</taxon>
        <taxon>Chlorophyceae</taxon>
        <taxon>CS clade</taxon>
        <taxon>Sphaeropleales</taxon>
        <taxon>Selenastraceae</taxon>
        <taxon>Monoraphidium</taxon>
    </lineage>
</organism>
<dbReference type="Gene3D" id="3.30.70.1230">
    <property type="entry name" value="Nucleotide cyclase"/>
    <property type="match status" value="1"/>
</dbReference>
<accession>A0A0D2KB38</accession>
<proteinExistence type="predicted"/>
<feature type="compositionally biased region" description="Low complexity" evidence="1">
    <location>
        <begin position="527"/>
        <end position="541"/>
    </location>
</feature>
<feature type="region of interest" description="Disordered" evidence="1">
    <location>
        <begin position="653"/>
        <end position="676"/>
    </location>
</feature>
<feature type="compositionally biased region" description="Acidic residues" evidence="1">
    <location>
        <begin position="516"/>
        <end position="526"/>
    </location>
</feature>